<dbReference type="PANTHER" id="PTHR21573:SF0">
    <property type="entry name" value="ER MEMBRANE PROTEIN COMPLEX SUBUNIT 1"/>
    <property type="match status" value="1"/>
</dbReference>
<evidence type="ECO:0000256" key="3">
    <source>
        <dbReference type="ARBA" id="ARBA00011276"/>
    </source>
</evidence>
<comment type="similarity">
    <text evidence="2">Belongs to the EMC1 family.</text>
</comment>
<evidence type="ECO:0000313" key="14">
    <source>
        <dbReference type="EMBL" id="PIC49689.1"/>
    </source>
</evidence>
<feature type="chain" id="PRO_5013747738" description="ER membrane protein complex subunit 1" evidence="11">
    <location>
        <begin position="18"/>
        <end position="948"/>
    </location>
</feature>
<sequence length="948" mass="105511">MRLPLLVTIAFFASTSAIFEDQVGKFDWRKPLIGCPANLHFDKAGSKSDRLIISTEQSILASLVLNTGNIGWRKIMEDSSETPNGQTFTKDREYIYSISSDGRSVRVWHKNNGVMARQLTISEEKSSVQAIHVAKEKLFVASGKTLMAYRSGDEKPLETVVVKKERSFSAFFQLDESLIHVSAHPGDSHLELVKINDDGSFDSPSELKMEGFSMEKCHAQSEYISCLKGSQLLVADVFKQKVHKLQLDSDQYHLHPSTTGKLILARGVDKLHVIELTSESGLQVRKTVDVTSSEAVGVAENHESIVVASSDAIRVLSVNSNHHYSAKRTSSEDGKIMENSKPKRVFARKSEKDWEIVLVGEDCRIEFVTVDETSKLVNLEWAREESLINTVSVEMVDLPLSESQQMIEDEFEEAGNFFTAFARRIHSQCGQLVRFFTKNVEKIIHVATSISRDGNGVSDFINSVRAAGQIGSASSGPFERDYFNLRKVIIVVTSSGTVFGIDSADGQFLWKMWLGDSFSPLESQLEQKRVPLFVQRTTAHYQLDGLASVVFSNKITRNGVIVSFNPMIGKVESRNELGYPVKRVTVLPVHTNKHVYPVMLIGKNDEIKTFPSITSDELTATTSSLYLLDLQQQSVQGLKIDISTQKIQPVWQGNLGLTADDEIVAVKGKSFNQKVHSQGRVLVTREVQYKYVNPNLAAVASINKANQHLTITLVDIVTGQVVHSAAIGKSAKPIHLVHSENWIAYTYWSEKGRRTELGIIELYEGSEENHTQQDTFDSKIVQKLPPVVAQQSYIYAQGVDAMSVSETEQGLTTRSILLAHPSGNIHEVSRRLLDANRPMELTQAMREEMMIGYMPEIAVATEEMINYNQTVHRVRGIKTSPSGLESTSLVLAYGTDLFFTRLVPSGTFDILKDDFDHVLISLVLTGLVVGSYVTKRLARSNALASQWS</sequence>
<evidence type="ECO:0000256" key="2">
    <source>
        <dbReference type="ARBA" id="ARBA00007904"/>
    </source>
</evidence>
<evidence type="ECO:0000256" key="7">
    <source>
        <dbReference type="ARBA" id="ARBA00022824"/>
    </source>
</evidence>
<organism evidence="14 15">
    <name type="scientific">Caenorhabditis nigoni</name>
    <dbReference type="NCBI Taxonomy" id="1611254"/>
    <lineage>
        <taxon>Eukaryota</taxon>
        <taxon>Metazoa</taxon>
        <taxon>Ecdysozoa</taxon>
        <taxon>Nematoda</taxon>
        <taxon>Chromadorea</taxon>
        <taxon>Rhabditida</taxon>
        <taxon>Rhabditina</taxon>
        <taxon>Rhabditomorpha</taxon>
        <taxon>Rhabditoidea</taxon>
        <taxon>Rhabditidae</taxon>
        <taxon>Peloderinae</taxon>
        <taxon>Caenorhabditis</taxon>
    </lineage>
</organism>
<dbReference type="InterPro" id="IPR026895">
    <property type="entry name" value="EMC1"/>
</dbReference>
<evidence type="ECO:0000256" key="5">
    <source>
        <dbReference type="ARBA" id="ARBA00022692"/>
    </source>
</evidence>
<dbReference type="Proteomes" id="UP000230233">
    <property type="component" value="Chromosome II"/>
</dbReference>
<feature type="domain" description="ER membrane protein complex subunit 1 C-terminal" evidence="12">
    <location>
        <begin position="739"/>
        <end position="947"/>
    </location>
</feature>
<feature type="signal peptide" evidence="11">
    <location>
        <begin position="1"/>
        <end position="17"/>
    </location>
</feature>
<dbReference type="InterPro" id="IPR015943">
    <property type="entry name" value="WD40/YVTN_repeat-like_dom_sf"/>
</dbReference>
<dbReference type="AlphaFoldDB" id="A0A2G5VD40"/>
<dbReference type="InterPro" id="IPR011047">
    <property type="entry name" value="Quinoprotein_ADH-like_sf"/>
</dbReference>
<evidence type="ECO:0000256" key="8">
    <source>
        <dbReference type="ARBA" id="ARBA00022989"/>
    </source>
</evidence>
<dbReference type="EMBL" id="PDUG01000002">
    <property type="protein sequence ID" value="PIC49689.1"/>
    <property type="molecule type" value="Genomic_DNA"/>
</dbReference>
<proteinExistence type="inferred from homology"/>
<keyword evidence="6 11" id="KW-0732">Signal</keyword>
<comment type="subunit">
    <text evidence="3">Component of the ER membrane protein complex (EMC).</text>
</comment>
<dbReference type="InterPro" id="IPR011678">
    <property type="entry name" value="EMC1_C"/>
</dbReference>
<comment type="caution">
    <text evidence="14">The sequence shown here is derived from an EMBL/GenBank/DDBJ whole genome shotgun (WGS) entry which is preliminary data.</text>
</comment>
<keyword evidence="10" id="KW-0325">Glycoprotein</keyword>
<keyword evidence="15" id="KW-1185">Reference proteome</keyword>
<dbReference type="InterPro" id="IPR058545">
    <property type="entry name" value="Beta-prop_EMC1_1st"/>
</dbReference>
<dbReference type="Pfam" id="PF07774">
    <property type="entry name" value="EMC1_C"/>
    <property type="match status" value="1"/>
</dbReference>
<comment type="subcellular location">
    <subcellularLocation>
        <location evidence="1">Endoplasmic reticulum membrane</location>
        <topology evidence="1">Single-pass type I membrane protein</topology>
    </subcellularLocation>
</comment>
<evidence type="ECO:0000259" key="13">
    <source>
        <dbReference type="Pfam" id="PF25293"/>
    </source>
</evidence>
<name>A0A2G5VD40_9PELO</name>
<dbReference type="GO" id="GO:0072546">
    <property type="term" value="C:EMC complex"/>
    <property type="evidence" value="ECO:0007669"/>
    <property type="project" value="InterPro"/>
</dbReference>
<evidence type="ECO:0000256" key="10">
    <source>
        <dbReference type="ARBA" id="ARBA00023180"/>
    </source>
</evidence>
<protein>
    <recommendedName>
        <fullName evidence="4">ER membrane protein complex subunit 1</fullName>
    </recommendedName>
</protein>
<dbReference type="Gene3D" id="2.130.10.10">
    <property type="entry name" value="YVTN repeat-like/Quinoprotein amine dehydrogenase"/>
    <property type="match status" value="1"/>
</dbReference>
<evidence type="ECO:0000256" key="9">
    <source>
        <dbReference type="ARBA" id="ARBA00023136"/>
    </source>
</evidence>
<gene>
    <name evidence="14" type="primary">Cni-emc-1</name>
    <name evidence="14" type="synonym">Cnig_chr_II.g8215</name>
    <name evidence="14" type="ORF">B9Z55_008215</name>
</gene>
<evidence type="ECO:0000313" key="15">
    <source>
        <dbReference type="Proteomes" id="UP000230233"/>
    </source>
</evidence>
<dbReference type="PANTHER" id="PTHR21573">
    <property type="entry name" value="ER MEMBRANE PROTEIN COMPLEX SUBUNIT 1"/>
    <property type="match status" value="1"/>
</dbReference>
<reference evidence="15" key="1">
    <citation type="submission" date="2017-10" db="EMBL/GenBank/DDBJ databases">
        <title>Rapid genome shrinkage in a self-fertile nematode reveals novel sperm competition proteins.</title>
        <authorList>
            <person name="Yin D."/>
            <person name="Schwarz E.M."/>
            <person name="Thomas C.G."/>
            <person name="Felde R.L."/>
            <person name="Korf I.F."/>
            <person name="Cutter A.D."/>
            <person name="Schartner C.M."/>
            <person name="Ralston E.J."/>
            <person name="Meyer B.J."/>
            <person name="Haag E.S."/>
        </authorList>
    </citation>
    <scope>NUCLEOTIDE SEQUENCE [LARGE SCALE GENOMIC DNA]</scope>
    <source>
        <strain evidence="15">JU1422</strain>
    </source>
</reference>
<evidence type="ECO:0000256" key="6">
    <source>
        <dbReference type="ARBA" id="ARBA00022729"/>
    </source>
</evidence>
<evidence type="ECO:0000259" key="12">
    <source>
        <dbReference type="Pfam" id="PF07774"/>
    </source>
</evidence>
<evidence type="ECO:0000256" key="4">
    <source>
        <dbReference type="ARBA" id="ARBA00020824"/>
    </source>
</evidence>
<keyword evidence="9" id="KW-0472">Membrane</keyword>
<accession>A0A2G5VD40</accession>
<evidence type="ECO:0000256" key="1">
    <source>
        <dbReference type="ARBA" id="ARBA00004115"/>
    </source>
</evidence>
<dbReference type="OrthoDB" id="28092at2759"/>
<keyword evidence="5" id="KW-0812">Transmembrane</keyword>
<dbReference type="SUPFAM" id="SSF50998">
    <property type="entry name" value="Quinoprotein alcohol dehydrogenase-like"/>
    <property type="match status" value="2"/>
</dbReference>
<dbReference type="Pfam" id="PF25293">
    <property type="entry name" value="Beta-prop_EMC1_N"/>
    <property type="match status" value="1"/>
</dbReference>
<evidence type="ECO:0000256" key="11">
    <source>
        <dbReference type="SAM" id="SignalP"/>
    </source>
</evidence>
<feature type="domain" description="EMC1 first beta-propeller" evidence="13">
    <location>
        <begin position="17"/>
        <end position="385"/>
    </location>
</feature>
<keyword evidence="7" id="KW-0256">Endoplasmic reticulum</keyword>
<keyword evidence="8" id="KW-1133">Transmembrane helix</keyword>
<dbReference type="GO" id="GO:0034975">
    <property type="term" value="P:protein folding in endoplasmic reticulum"/>
    <property type="evidence" value="ECO:0007669"/>
    <property type="project" value="TreeGrafter"/>
</dbReference>